<dbReference type="PANTHER" id="PTHR11575:SF24">
    <property type="entry name" value="5'-NUCLEOTIDASE"/>
    <property type="match status" value="1"/>
</dbReference>
<dbReference type="GO" id="GO:0016787">
    <property type="term" value="F:hydrolase activity"/>
    <property type="evidence" value="ECO:0007669"/>
    <property type="project" value="UniProtKB-KW"/>
</dbReference>
<dbReference type="PANTHER" id="PTHR11575">
    <property type="entry name" value="5'-NUCLEOTIDASE-RELATED"/>
    <property type="match status" value="1"/>
</dbReference>
<sequence length="188" mass="20476">MNEVIGIAAQNMPVSAPESLLSNFSADVYLQIGTEYLKSPVDIAIVNIKGLRTSIPAGEIKVSKIFELMPFENELVIVWLRGSELSDLLQFFASIGGEGVSGIKMGIKKGMATDILVGGKVLDPEKVYVIATNDYLAEGNDGMKQLTGHVKRIDTGIKIRDMLIDFIRKETAKGNEITSKLDGRIAIY</sequence>
<dbReference type="GO" id="GO:0009166">
    <property type="term" value="P:nucleotide catabolic process"/>
    <property type="evidence" value="ECO:0007669"/>
    <property type="project" value="InterPro"/>
</dbReference>
<organism evidence="2">
    <name type="scientific">bioreactor metagenome</name>
    <dbReference type="NCBI Taxonomy" id="1076179"/>
    <lineage>
        <taxon>unclassified sequences</taxon>
        <taxon>metagenomes</taxon>
        <taxon>ecological metagenomes</taxon>
    </lineage>
</organism>
<dbReference type="EMBL" id="VSSQ01043527">
    <property type="protein sequence ID" value="MPM97222.1"/>
    <property type="molecule type" value="Genomic_DNA"/>
</dbReference>
<dbReference type="SUPFAM" id="SSF55816">
    <property type="entry name" value="5'-nucleotidase (syn. UDP-sugar hydrolase), C-terminal domain"/>
    <property type="match status" value="1"/>
</dbReference>
<gene>
    <name evidence="2" type="primary">mggB_17</name>
    <name evidence="2" type="ORF">SDC9_144395</name>
</gene>
<dbReference type="PRINTS" id="PR01607">
    <property type="entry name" value="APYRASEFAMLY"/>
</dbReference>
<dbReference type="GO" id="GO:0030288">
    <property type="term" value="C:outer membrane-bounded periplasmic space"/>
    <property type="evidence" value="ECO:0007669"/>
    <property type="project" value="TreeGrafter"/>
</dbReference>
<reference evidence="2" key="1">
    <citation type="submission" date="2019-08" db="EMBL/GenBank/DDBJ databases">
        <authorList>
            <person name="Kucharzyk K."/>
            <person name="Murdoch R.W."/>
            <person name="Higgins S."/>
            <person name="Loffler F."/>
        </authorList>
    </citation>
    <scope>NUCLEOTIDE SEQUENCE</scope>
</reference>
<keyword evidence="2" id="KW-0378">Hydrolase</keyword>
<feature type="domain" description="5'-Nucleotidase C-terminal" evidence="1">
    <location>
        <begin position="12"/>
        <end position="146"/>
    </location>
</feature>
<name>A0A645E9A7_9ZZZZ</name>
<dbReference type="Pfam" id="PF02872">
    <property type="entry name" value="5_nucleotid_C"/>
    <property type="match status" value="1"/>
</dbReference>
<proteinExistence type="predicted"/>
<dbReference type="Gene3D" id="3.90.780.10">
    <property type="entry name" value="5'-Nucleotidase, C-terminal domain"/>
    <property type="match status" value="1"/>
</dbReference>
<dbReference type="AlphaFoldDB" id="A0A645E9A7"/>
<accession>A0A645E9A7</accession>
<dbReference type="EC" id="3.1.3.-" evidence="2"/>
<evidence type="ECO:0000313" key="2">
    <source>
        <dbReference type="EMBL" id="MPM97222.1"/>
    </source>
</evidence>
<comment type="caution">
    <text evidence="2">The sequence shown here is derived from an EMBL/GenBank/DDBJ whole genome shotgun (WGS) entry which is preliminary data.</text>
</comment>
<evidence type="ECO:0000259" key="1">
    <source>
        <dbReference type="Pfam" id="PF02872"/>
    </source>
</evidence>
<dbReference type="InterPro" id="IPR036907">
    <property type="entry name" value="5'-Nucleotdase_C_sf"/>
</dbReference>
<protein>
    <submittedName>
        <fullName evidence="2">Mannosylglucosyl-3-phosphoglycerate phosphatase</fullName>
        <ecNumber evidence="2">3.1.3.-</ecNumber>
    </submittedName>
</protein>
<dbReference type="InterPro" id="IPR006179">
    <property type="entry name" value="5_nucleotidase/apyrase"/>
</dbReference>
<dbReference type="InterPro" id="IPR008334">
    <property type="entry name" value="5'-Nucleotdase_C"/>
</dbReference>